<dbReference type="InterPro" id="IPR050836">
    <property type="entry name" value="SDS22/Internalin_LRR"/>
</dbReference>
<reference evidence="3" key="1">
    <citation type="submission" date="2022-10" db="EMBL/GenBank/DDBJ databases">
        <title>Tapping the CABI collections for fungal endophytes: first genome assemblies for Collariella, Neodidymelliopsis, Ascochyta clinopodiicola, Didymella pomorum, Didymosphaeria variabile, Neocosmospora piperis and Neocucurbitaria cava.</title>
        <authorList>
            <person name="Hill R."/>
        </authorList>
    </citation>
    <scope>NUCLEOTIDE SEQUENCE</scope>
    <source>
        <strain evidence="3">IMI 356814</strain>
    </source>
</reference>
<dbReference type="SUPFAM" id="SSF52075">
    <property type="entry name" value="Outer arm dynein light chain 1"/>
    <property type="match status" value="1"/>
</dbReference>
<sequence>MCNTSLTETEREQCLGAFAKIKSLKLENNLLPWEDIARITQLFPTLSIFSASSNLYSTLTSHTLNPAITDLTLEDNLITSLSDLESLTKLPNLQRLILKSNKISEVTTSGPSIPVFAHTLREVDLSFNEISTWSFIESLAHVFPGLKSLRVSHNPLYESLQAPDGRALTADDGYMLTLARLGNLTTLNHSPINAKERLNAESYYLSLIAREVQFAPENLRDQILNKHPRYKWLCEEYGEPDIQRSHNAVNPNSLAARLLRIRFYLATSKSDSYEAQIPMSFTAYTVQGIAGKHFGIKPWKCKLIWETGDWISARKATADIVDEDWDSDDSDEEIGMERILREVEIVPGTRSIGTWIDGTEATVRVEVD</sequence>
<dbReference type="InterPro" id="IPR032675">
    <property type="entry name" value="LRR_dom_sf"/>
</dbReference>
<dbReference type="InterPro" id="IPR001611">
    <property type="entry name" value="Leu-rich_rpt"/>
</dbReference>
<keyword evidence="2" id="KW-0677">Repeat</keyword>
<keyword evidence="1" id="KW-0433">Leucine-rich repeat</keyword>
<comment type="caution">
    <text evidence="3">The sequence shown here is derived from an EMBL/GenBank/DDBJ whole genome shotgun (WGS) entry which is preliminary data.</text>
</comment>
<dbReference type="PROSITE" id="PS51450">
    <property type="entry name" value="LRR"/>
    <property type="match status" value="2"/>
</dbReference>
<dbReference type="Gene3D" id="3.80.10.10">
    <property type="entry name" value="Ribonuclease Inhibitor"/>
    <property type="match status" value="2"/>
</dbReference>
<gene>
    <name evidence="3" type="ORF">N0V83_007212</name>
</gene>
<dbReference type="AlphaFoldDB" id="A0A9W8Y769"/>
<name>A0A9W8Y769_9PLEO</name>
<keyword evidence="4" id="KW-1185">Reference proteome</keyword>
<proteinExistence type="predicted"/>
<protein>
    <recommendedName>
        <fullName evidence="5">Tubulin-specific chaperone E</fullName>
    </recommendedName>
</protein>
<dbReference type="Proteomes" id="UP001140560">
    <property type="component" value="Unassembled WGS sequence"/>
</dbReference>
<evidence type="ECO:0000313" key="4">
    <source>
        <dbReference type="Proteomes" id="UP001140560"/>
    </source>
</evidence>
<dbReference type="OrthoDB" id="5273213at2759"/>
<evidence type="ECO:0000313" key="3">
    <source>
        <dbReference type="EMBL" id="KAJ4367627.1"/>
    </source>
</evidence>
<dbReference type="PANTHER" id="PTHR46652:SF7">
    <property type="entry name" value="LEUCINE-RICH REPEAT AND IQ DOMAIN-CONTAINING PROTEIN 1"/>
    <property type="match status" value="1"/>
</dbReference>
<evidence type="ECO:0008006" key="5">
    <source>
        <dbReference type="Google" id="ProtNLM"/>
    </source>
</evidence>
<evidence type="ECO:0000256" key="2">
    <source>
        <dbReference type="ARBA" id="ARBA00022737"/>
    </source>
</evidence>
<dbReference type="PANTHER" id="PTHR46652">
    <property type="entry name" value="LEUCINE-RICH REPEAT AND IQ DOMAIN-CONTAINING PROTEIN 1-RELATED"/>
    <property type="match status" value="1"/>
</dbReference>
<evidence type="ECO:0000256" key="1">
    <source>
        <dbReference type="ARBA" id="ARBA00022614"/>
    </source>
</evidence>
<dbReference type="EMBL" id="JAPEUY010000012">
    <property type="protein sequence ID" value="KAJ4367627.1"/>
    <property type="molecule type" value="Genomic_DNA"/>
</dbReference>
<organism evidence="3 4">
    <name type="scientific">Neocucurbitaria cava</name>
    <dbReference type="NCBI Taxonomy" id="798079"/>
    <lineage>
        <taxon>Eukaryota</taxon>
        <taxon>Fungi</taxon>
        <taxon>Dikarya</taxon>
        <taxon>Ascomycota</taxon>
        <taxon>Pezizomycotina</taxon>
        <taxon>Dothideomycetes</taxon>
        <taxon>Pleosporomycetidae</taxon>
        <taxon>Pleosporales</taxon>
        <taxon>Pleosporineae</taxon>
        <taxon>Cucurbitariaceae</taxon>
        <taxon>Neocucurbitaria</taxon>
    </lineage>
</organism>
<accession>A0A9W8Y769</accession>